<dbReference type="Proteomes" id="UP001291623">
    <property type="component" value="Unassembled WGS sequence"/>
</dbReference>
<organism evidence="1 2">
    <name type="scientific">Anisodus tanguticus</name>
    <dbReference type="NCBI Taxonomy" id="243964"/>
    <lineage>
        <taxon>Eukaryota</taxon>
        <taxon>Viridiplantae</taxon>
        <taxon>Streptophyta</taxon>
        <taxon>Embryophyta</taxon>
        <taxon>Tracheophyta</taxon>
        <taxon>Spermatophyta</taxon>
        <taxon>Magnoliopsida</taxon>
        <taxon>eudicotyledons</taxon>
        <taxon>Gunneridae</taxon>
        <taxon>Pentapetalae</taxon>
        <taxon>asterids</taxon>
        <taxon>lamiids</taxon>
        <taxon>Solanales</taxon>
        <taxon>Solanaceae</taxon>
        <taxon>Solanoideae</taxon>
        <taxon>Hyoscyameae</taxon>
        <taxon>Anisodus</taxon>
    </lineage>
</organism>
<accession>A0AAE1V666</accession>
<evidence type="ECO:0000313" key="1">
    <source>
        <dbReference type="EMBL" id="KAK4351896.1"/>
    </source>
</evidence>
<protein>
    <submittedName>
        <fullName evidence="1">Uncharacterized protein</fullName>
    </submittedName>
</protein>
<dbReference type="EMBL" id="JAVYJV010000015">
    <property type="protein sequence ID" value="KAK4351896.1"/>
    <property type="molecule type" value="Genomic_DNA"/>
</dbReference>
<gene>
    <name evidence="1" type="ORF">RND71_027414</name>
</gene>
<comment type="caution">
    <text evidence="1">The sequence shown here is derived from an EMBL/GenBank/DDBJ whole genome shotgun (WGS) entry which is preliminary data.</text>
</comment>
<dbReference type="AlphaFoldDB" id="A0AAE1V666"/>
<reference evidence="1" key="1">
    <citation type="submission" date="2023-12" db="EMBL/GenBank/DDBJ databases">
        <title>Genome assembly of Anisodus tanguticus.</title>
        <authorList>
            <person name="Wang Y.-J."/>
        </authorList>
    </citation>
    <scope>NUCLEOTIDE SEQUENCE</scope>
    <source>
        <strain evidence="1">KB-2021</strain>
        <tissue evidence="1">Leaf</tissue>
    </source>
</reference>
<keyword evidence="2" id="KW-1185">Reference proteome</keyword>
<evidence type="ECO:0000313" key="2">
    <source>
        <dbReference type="Proteomes" id="UP001291623"/>
    </source>
</evidence>
<sequence length="88" mass="9318">MAVEGRNQKALGDIGNLATGHVVVGNHFFKELLNLIVNVKGANVAKVPKPAQKKATVKPKPEEIITSPILLAMKDAVGAAIRRKGVNL</sequence>
<name>A0AAE1V666_9SOLA</name>
<proteinExistence type="predicted"/>